<reference evidence="1 2" key="1">
    <citation type="submission" date="2024-04" db="EMBL/GenBank/DDBJ databases">
        <title>Tritrichomonas musculus Genome.</title>
        <authorList>
            <person name="Alves-Ferreira E."/>
            <person name="Grigg M."/>
            <person name="Lorenzi H."/>
            <person name="Galac M."/>
        </authorList>
    </citation>
    <scope>NUCLEOTIDE SEQUENCE [LARGE SCALE GENOMIC DNA]</scope>
    <source>
        <strain evidence="1 2">EAF2021</strain>
    </source>
</reference>
<evidence type="ECO:0000313" key="1">
    <source>
        <dbReference type="EMBL" id="KAK8900551.1"/>
    </source>
</evidence>
<organism evidence="1 2">
    <name type="scientific">Tritrichomonas musculus</name>
    <dbReference type="NCBI Taxonomy" id="1915356"/>
    <lineage>
        <taxon>Eukaryota</taxon>
        <taxon>Metamonada</taxon>
        <taxon>Parabasalia</taxon>
        <taxon>Tritrichomonadida</taxon>
        <taxon>Tritrichomonadidae</taxon>
        <taxon>Tritrichomonas</taxon>
    </lineage>
</organism>
<name>A0ABR2LB17_9EUKA</name>
<dbReference type="EMBL" id="JAPFFF010000001">
    <property type="protein sequence ID" value="KAK8900551.1"/>
    <property type="molecule type" value="Genomic_DNA"/>
</dbReference>
<protein>
    <submittedName>
        <fullName evidence="1">Uncharacterized protein</fullName>
    </submittedName>
</protein>
<accession>A0ABR2LB17</accession>
<dbReference type="Gene3D" id="1.25.10.10">
    <property type="entry name" value="Leucine-rich Repeat Variant"/>
    <property type="match status" value="1"/>
</dbReference>
<dbReference type="Proteomes" id="UP001470230">
    <property type="component" value="Unassembled WGS sequence"/>
</dbReference>
<keyword evidence="2" id="KW-1185">Reference proteome</keyword>
<comment type="caution">
    <text evidence="1">The sequence shown here is derived from an EMBL/GenBank/DDBJ whole genome shotgun (WGS) entry which is preliminary data.</text>
</comment>
<dbReference type="SUPFAM" id="SSF48371">
    <property type="entry name" value="ARM repeat"/>
    <property type="match status" value="1"/>
</dbReference>
<dbReference type="InterPro" id="IPR011989">
    <property type="entry name" value="ARM-like"/>
</dbReference>
<evidence type="ECO:0000313" key="2">
    <source>
        <dbReference type="Proteomes" id="UP001470230"/>
    </source>
</evidence>
<gene>
    <name evidence="1" type="ORF">M9Y10_002878</name>
</gene>
<dbReference type="InterPro" id="IPR016024">
    <property type="entry name" value="ARM-type_fold"/>
</dbReference>
<sequence>MLEIFICSNSTDRIADFFQYIVNHNDDATNDEIIQMRNSLPDLMMLMNLVIQKTFQFQDSIEKGIFDKFIAKSLFRFIDHRERNVTKFDCYVFSNYITQNYQNFRLFMENVDFKVIFDRLDLYENINLQNILSVLLDIFIETERYNDEEIKFKLIPLNLEHLYKNILSHYNNNNTEYDEKAKLKERLLFLNFLFHYFKLFKGPVDKSFNKDVFIYLCESLSNKMYKIRKSAVYAFESLTSANPVNNERLREFIKPNFFSLLNNFLDCDSVELIESILKIMLNLLQTHDDNEVSKKIFNDMDWAESFQQIEEILYFEDLTSDAKNCCDLIFQIRSEKANDINYMIDLDYISMTEEEDFDGMTPEENLDYGTYYTYNQNTYL</sequence>
<proteinExistence type="predicted"/>